<evidence type="ECO:0000256" key="3">
    <source>
        <dbReference type="ARBA" id="ARBA00023004"/>
    </source>
</evidence>
<feature type="domain" description="Cytochrome c" evidence="6">
    <location>
        <begin position="77"/>
        <end position="163"/>
    </location>
</feature>
<keyword evidence="5" id="KW-0812">Transmembrane</keyword>
<reference evidence="8 9" key="2">
    <citation type="submission" date="2019-02" db="EMBL/GenBank/DDBJ databases">
        <title>Draft Genome Sequences of Six Type Strains of the Genus Massilia.</title>
        <authorList>
            <person name="Miess H."/>
            <person name="Frediansyhah A."/>
            <person name="Gross H."/>
        </authorList>
    </citation>
    <scope>NUCLEOTIDE SEQUENCE [LARGE SCALE GENOMIC DNA]</scope>
    <source>
        <strain evidence="8 9">DSM 17472</strain>
    </source>
</reference>
<accession>A0A411WXW1</accession>
<evidence type="ECO:0000313" key="10">
    <source>
        <dbReference type="Proteomes" id="UP000628442"/>
    </source>
</evidence>
<evidence type="ECO:0000313" key="7">
    <source>
        <dbReference type="EMBL" id="GGY34929.1"/>
    </source>
</evidence>
<gene>
    <name evidence="8" type="ORF">EYF70_12270</name>
    <name evidence="7" type="ORF">GCM10007387_16120</name>
</gene>
<dbReference type="PANTHER" id="PTHR35008">
    <property type="entry name" value="BLL4482 PROTEIN-RELATED"/>
    <property type="match status" value="1"/>
</dbReference>
<feature type="domain" description="Cytochrome c" evidence="6">
    <location>
        <begin position="197"/>
        <end position="288"/>
    </location>
</feature>
<reference evidence="7" key="1">
    <citation type="journal article" date="2014" name="Int. J. Syst. Evol. Microbiol.">
        <title>Complete genome sequence of Corynebacterium casei LMG S-19264T (=DSM 44701T), isolated from a smear-ripened cheese.</title>
        <authorList>
            <consortium name="US DOE Joint Genome Institute (JGI-PGF)"/>
            <person name="Walter F."/>
            <person name="Albersmeier A."/>
            <person name="Kalinowski J."/>
            <person name="Ruckert C."/>
        </authorList>
    </citation>
    <scope>NUCLEOTIDE SEQUENCE</scope>
    <source>
        <strain evidence="7">KCTC 12343</strain>
    </source>
</reference>
<protein>
    <submittedName>
        <fullName evidence="8">C-type cytochrome</fullName>
    </submittedName>
</protein>
<dbReference type="PANTHER" id="PTHR35008:SF4">
    <property type="entry name" value="BLL4482 PROTEIN"/>
    <property type="match status" value="1"/>
</dbReference>
<dbReference type="GO" id="GO:0009055">
    <property type="term" value="F:electron transfer activity"/>
    <property type="evidence" value="ECO:0007669"/>
    <property type="project" value="InterPro"/>
</dbReference>
<dbReference type="InterPro" id="IPR009056">
    <property type="entry name" value="Cyt_c-like_dom"/>
</dbReference>
<dbReference type="InterPro" id="IPR051459">
    <property type="entry name" value="Cytochrome_c-type_DH"/>
</dbReference>
<keyword evidence="3 4" id="KW-0408">Iron</keyword>
<keyword evidence="5" id="KW-1133">Transmembrane helix</keyword>
<evidence type="ECO:0000313" key="9">
    <source>
        <dbReference type="Proteomes" id="UP000292307"/>
    </source>
</evidence>
<sequence length="288" mass="31466">MASNRLRLIVKTALATTVALGAAAALGGWIVLESGWYNVAATQQHFQPMHTLLEKGMRESVRFHSRNVATPPLADGARVVRGAHLYHQHCVQCHGAPGVAQSPVGKSMQPVPGPLVDAARRWQPRELYWITRHGIRMAGMPAWEFHLRDEELWDLVAFLRQFPFQTRDSYRALVDNAAVPAPASVSGAASDPVPAYPDVERGRMALTQYACQACHSIPGVTGPDTFVGPPLAGLSQRKYVAGVLPNTADNLARWIRVPHEIDPQTTMPTLGVTARDARDMAAYLLSED</sequence>
<dbReference type="InterPro" id="IPR036909">
    <property type="entry name" value="Cyt_c-like_dom_sf"/>
</dbReference>
<keyword evidence="9" id="KW-1185">Reference proteome</keyword>
<evidence type="ECO:0000256" key="1">
    <source>
        <dbReference type="ARBA" id="ARBA00022617"/>
    </source>
</evidence>
<dbReference type="GO" id="GO:0046872">
    <property type="term" value="F:metal ion binding"/>
    <property type="evidence" value="ECO:0007669"/>
    <property type="project" value="UniProtKB-KW"/>
</dbReference>
<dbReference type="AlphaFoldDB" id="A0A411WXW1"/>
<evidence type="ECO:0000256" key="4">
    <source>
        <dbReference type="PROSITE-ProRule" id="PRU00433"/>
    </source>
</evidence>
<dbReference type="PROSITE" id="PS51007">
    <property type="entry name" value="CYTC"/>
    <property type="match status" value="2"/>
</dbReference>
<reference evidence="7" key="3">
    <citation type="submission" date="2022-12" db="EMBL/GenBank/DDBJ databases">
        <authorList>
            <person name="Sun Q."/>
            <person name="Kim S."/>
        </authorList>
    </citation>
    <scope>NUCLEOTIDE SEQUENCE</scope>
    <source>
        <strain evidence="7">KCTC 12343</strain>
    </source>
</reference>
<dbReference type="Gene3D" id="1.10.760.10">
    <property type="entry name" value="Cytochrome c-like domain"/>
    <property type="match status" value="2"/>
</dbReference>
<dbReference type="OrthoDB" id="9765171at2"/>
<dbReference type="Proteomes" id="UP000628442">
    <property type="component" value="Unassembled WGS sequence"/>
</dbReference>
<name>A0A411WXW1_9BURK</name>
<dbReference type="EMBL" id="BMWV01000003">
    <property type="protein sequence ID" value="GGY34929.1"/>
    <property type="molecule type" value="Genomic_DNA"/>
</dbReference>
<dbReference type="EMBL" id="CP036401">
    <property type="protein sequence ID" value="QBI01539.1"/>
    <property type="molecule type" value="Genomic_DNA"/>
</dbReference>
<dbReference type="SUPFAM" id="SSF46626">
    <property type="entry name" value="Cytochrome c"/>
    <property type="match status" value="2"/>
</dbReference>
<dbReference type="Proteomes" id="UP000292307">
    <property type="component" value="Chromosome"/>
</dbReference>
<evidence type="ECO:0000256" key="2">
    <source>
        <dbReference type="ARBA" id="ARBA00022723"/>
    </source>
</evidence>
<feature type="transmembrane region" description="Helical" evidence="5">
    <location>
        <begin position="12"/>
        <end position="32"/>
    </location>
</feature>
<keyword evidence="5" id="KW-0472">Membrane</keyword>
<dbReference type="GO" id="GO:0020037">
    <property type="term" value="F:heme binding"/>
    <property type="evidence" value="ECO:0007669"/>
    <property type="project" value="InterPro"/>
</dbReference>
<organism evidence="7 10">
    <name type="scientific">Pseudoduganella albidiflava</name>
    <dbReference type="NCBI Taxonomy" id="321983"/>
    <lineage>
        <taxon>Bacteria</taxon>
        <taxon>Pseudomonadati</taxon>
        <taxon>Pseudomonadota</taxon>
        <taxon>Betaproteobacteria</taxon>
        <taxon>Burkholderiales</taxon>
        <taxon>Oxalobacteraceae</taxon>
        <taxon>Telluria group</taxon>
        <taxon>Pseudoduganella</taxon>
    </lineage>
</organism>
<dbReference type="Pfam" id="PF13442">
    <property type="entry name" value="Cytochrome_CBB3"/>
    <property type="match status" value="1"/>
</dbReference>
<keyword evidence="1 4" id="KW-0349">Heme</keyword>
<dbReference type="RefSeq" id="WP_131145660.1">
    <property type="nucleotide sequence ID" value="NZ_BMWV01000003.1"/>
</dbReference>
<keyword evidence="2 4" id="KW-0479">Metal-binding</keyword>
<evidence type="ECO:0000313" key="8">
    <source>
        <dbReference type="EMBL" id="QBI01539.1"/>
    </source>
</evidence>
<dbReference type="Pfam" id="PF00034">
    <property type="entry name" value="Cytochrom_C"/>
    <property type="match status" value="1"/>
</dbReference>
<evidence type="ECO:0000256" key="5">
    <source>
        <dbReference type="SAM" id="Phobius"/>
    </source>
</evidence>
<evidence type="ECO:0000259" key="6">
    <source>
        <dbReference type="PROSITE" id="PS51007"/>
    </source>
</evidence>
<proteinExistence type="predicted"/>